<evidence type="ECO:0000256" key="10">
    <source>
        <dbReference type="ARBA" id="ARBA00023239"/>
    </source>
</evidence>
<dbReference type="RefSeq" id="NP_001314882.1">
    <property type="nucleotide sequence ID" value="NM_001327953.1"/>
</dbReference>
<dbReference type="GO" id="GO:0046872">
    <property type="term" value="F:metal ion binding"/>
    <property type="evidence" value="ECO:0007669"/>
    <property type="project" value="UniProtKB-UniRule"/>
</dbReference>
<dbReference type="RefSeq" id="XP_016773049.1">
    <property type="nucleotide sequence ID" value="XM_016917560.2"/>
</dbReference>
<protein>
    <submittedName>
        <fullName evidence="13">Amel\102</fullName>
    </submittedName>
    <submittedName>
        <fullName evidence="16 17">Poly(U)-specific endoribonuclease homolog</fullName>
    </submittedName>
</protein>
<keyword evidence="9 11" id="KW-0464">Manganese</keyword>
<keyword evidence="8 11" id="KW-0694">RNA-binding</keyword>
<keyword evidence="5 11" id="KW-0479">Metal-binding</keyword>
<evidence type="ECO:0000259" key="12">
    <source>
        <dbReference type="PROSITE" id="PS51959"/>
    </source>
</evidence>
<evidence type="ECO:0000256" key="7">
    <source>
        <dbReference type="ARBA" id="ARBA00022801"/>
    </source>
</evidence>
<dbReference type="CDD" id="cd21159">
    <property type="entry name" value="XendoU"/>
    <property type="match status" value="1"/>
</dbReference>
<dbReference type="InterPro" id="IPR039787">
    <property type="entry name" value="ENDOU"/>
</dbReference>
<dbReference type="AlphaFoldDB" id="A0A088AQF2"/>
<proteinExistence type="evidence at transcript level"/>
<evidence type="ECO:0000313" key="15">
    <source>
        <dbReference type="Proteomes" id="UP000005203"/>
    </source>
</evidence>
<dbReference type="PANTHER" id="PTHR12439:SF42">
    <property type="entry name" value="ENDORIBONUCLEASE-RELATED"/>
    <property type="match status" value="1"/>
</dbReference>
<dbReference type="GO" id="GO:0016787">
    <property type="term" value="F:hydrolase activity"/>
    <property type="evidence" value="ECO:0007669"/>
    <property type="project" value="UniProtKB-KW"/>
</dbReference>
<dbReference type="OrthoDB" id="430326at2759"/>
<reference evidence="14" key="3">
    <citation type="submission" date="2021-01" db="UniProtKB">
        <authorList>
            <consortium name="EnsemblMetazoa"/>
        </authorList>
    </citation>
    <scope>IDENTIFICATION</scope>
    <source>
        <strain evidence="14">DH4</strain>
    </source>
</reference>
<evidence type="ECO:0000313" key="17">
    <source>
        <dbReference type="RefSeq" id="XP_016773049.1"/>
    </source>
</evidence>
<dbReference type="InterPro" id="IPR037227">
    <property type="entry name" value="EndoU-like"/>
</dbReference>
<evidence type="ECO:0000313" key="14">
    <source>
        <dbReference type="EnsemblMetazoa" id="XP_016773049"/>
    </source>
</evidence>
<comment type="similarity">
    <text evidence="2 11">Belongs to the ENDOU family.</text>
</comment>
<evidence type="ECO:0000256" key="4">
    <source>
        <dbReference type="ARBA" id="ARBA00022722"/>
    </source>
</evidence>
<feature type="domain" description="EndoU" evidence="12">
    <location>
        <begin position="5"/>
        <end position="270"/>
    </location>
</feature>
<evidence type="ECO:0000256" key="6">
    <source>
        <dbReference type="ARBA" id="ARBA00022759"/>
    </source>
</evidence>
<dbReference type="PaxDb" id="7460-GB53874-PA"/>
<dbReference type="GO" id="GO:0004521">
    <property type="term" value="F:RNA endonuclease activity"/>
    <property type="evidence" value="ECO:0007669"/>
    <property type="project" value="UniProtKB-UniRule"/>
</dbReference>
<dbReference type="eggNOG" id="KOG2849">
    <property type="taxonomic scope" value="Eukaryota"/>
</dbReference>
<dbReference type="PROSITE" id="PS51959">
    <property type="entry name" value="ENDOU"/>
    <property type="match status" value="1"/>
</dbReference>
<keyword evidence="10" id="KW-0456">Lyase</keyword>
<sequence length="270" mass="31742">MSIVNDMELMTVSEELFKKSPNLLNYVHINYQNQIYFNNFTDNASERLLNVSFNIFSILTIKSLIKLFNNYELDTYQSEVVTKEEDLEENEFINNLMKTDIMLYVMHFLSSKGFFKNDIYIHKNILKQIWFHLYPRSKGITVLDSSGFEHVFIGERKSHKNIIGLHNWIFFFYGESSNKINYFGFANNKKIANKAIILEIYFTYIGKYKKSSMFIGTTPELEIALYTLCFFTRPNKKCKLSFAGIKFDIQTYMLQNNGLKFIATAFPIAK</sequence>
<dbReference type="EnsemblMetazoa" id="XM_016917560">
    <property type="protein sequence ID" value="XP_016773049"/>
    <property type="gene ID" value="LOC107965838"/>
</dbReference>
<dbReference type="InterPro" id="IPR018998">
    <property type="entry name" value="EndoU_C"/>
</dbReference>
<keyword evidence="6 11" id="KW-0255">Endonuclease</keyword>
<evidence type="ECO:0000256" key="2">
    <source>
        <dbReference type="ARBA" id="ARBA00010168"/>
    </source>
</evidence>
<dbReference type="OMA" id="NANRCHC"/>
<evidence type="ECO:0000256" key="5">
    <source>
        <dbReference type="ARBA" id="ARBA00022723"/>
    </source>
</evidence>
<evidence type="ECO:0000313" key="16">
    <source>
        <dbReference type="RefSeq" id="NP_001314882.1"/>
    </source>
</evidence>
<dbReference type="Pfam" id="PF09412">
    <property type="entry name" value="XendoU"/>
    <property type="match status" value="1"/>
</dbReference>
<name>A0A088AQF2_APIME</name>
<dbReference type="Proteomes" id="UP000005203">
    <property type="component" value="Linkage group LG6"/>
</dbReference>
<comment type="cofactor">
    <cofactor evidence="1 11">
        <name>Mn(2+)</name>
        <dbReference type="ChEBI" id="CHEBI:29035"/>
    </cofactor>
</comment>
<dbReference type="HOGENOM" id="CLU_048034_2_0_1"/>
<evidence type="ECO:0000256" key="8">
    <source>
        <dbReference type="ARBA" id="ARBA00022884"/>
    </source>
</evidence>
<accession>A0A088AQF2</accession>
<reference evidence="13 16" key="2">
    <citation type="journal article" date="2016" name="Proc. Natl. Acad. Sci. U.S.A.">
        <title>A mutualistic symbiosis between a parasitic mite and a pathogenic virus undermines honey bee immunity and health.</title>
        <authorList>
            <person name="Di Prisco G."/>
            <person name="Annoscia D."/>
            <person name="Margiotta M."/>
            <person name="Ferrara R."/>
            <person name="Varricchio P."/>
            <person name="Zanni V."/>
            <person name="Caprio E."/>
            <person name="Nazzi F."/>
            <person name="Pennacchio F."/>
        </authorList>
    </citation>
    <scope>NUCLEOTIDE SEQUENCE</scope>
</reference>
<evidence type="ECO:0000256" key="3">
    <source>
        <dbReference type="ARBA" id="ARBA00011245"/>
    </source>
</evidence>
<dbReference type="SUPFAM" id="SSF142877">
    <property type="entry name" value="EndoU-like"/>
    <property type="match status" value="1"/>
</dbReference>
<evidence type="ECO:0000256" key="9">
    <source>
        <dbReference type="ARBA" id="ARBA00023211"/>
    </source>
</evidence>
<dbReference type="GO" id="GO:0016829">
    <property type="term" value="F:lyase activity"/>
    <property type="evidence" value="ECO:0007669"/>
    <property type="project" value="UniProtKB-KW"/>
</dbReference>
<reference evidence="16 17" key="4">
    <citation type="submission" date="2025-04" db="UniProtKB">
        <authorList>
            <consortium name="RefSeq"/>
        </authorList>
    </citation>
    <scope>IDENTIFICATION</scope>
    <source>
        <strain evidence="17">DH4</strain>
        <tissue evidence="17">Whole body</tissue>
    </source>
</reference>
<dbReference type="EMBL" id="KU513387">
    <property type="protein sequence ID" value="AMQ13201.1"/>
    <property type="molecule type" value="mRNA"/>
</dbReference>
<keyword evidence="7 11" id="KW-0378">Hydrolase</keyword>
<dbReference type="EnsemblMetazoa" id="NM_001327953">
    <property type="protein sequence ID" value="NP_001314882"/>
    <property type="gene ID" value="LOC107965838"/>
</dbReference>
<evidence type="ECO:0000256" key="11">
    <source>
        <dbReference type="RuleBase" id="RU367085"/>
    </source>
</evidence>
<comment type="subunit">
    <text evidence="3 11">Monomer.</text>
</comment>
<evidence type="ECO:0000313" key="13">
    <source>
        <dbReference type="EMBL" id="AMQ13201.1"/>
    </source>
</evidence>
<accession>A0A7M6UEM2</accession>
<dbReference type="GO" id="GO:0003723">
    <property type="term" value="F:RNA binding"/>
    <property type="evidence" value="ECO:0007669"/>
    <property type="project" value="UniProtKB-UniRule"/>
</dbReference>
<dbReference type="KEGG" id="ame:107965838"/>
<dbReference type="PANTHER" id="PTHR12439">
    <property type="entry name" value="PLACENTAL PROTEIN 11-RELATED"/>
    <property type="match status" value="1"/>
</dbReference>
<accession>A0A8B6X0I7</accession>
<keyword evidence="4 11" id="KW-0540">Nuclease</keyword>
<dbReference type="GeneID" id="107965838"/>
<keyword evidence="15" id="KW-1185">Reference proteome</keyword>
<accession>A0A8B7KRR5</accession>
<evidence type="ECO:0000256" key="1">
    <source>
        <dbReference type="ARBA" id="ARBA00001936"/>
    </source>
</evidence>
<gene>
    <name evidence="14" type="primary">107965838</name>
    <name evidence="16 17" type="synonym">Amel\102</name>
    <name evidence="16 17" type="synonym">LOC107965838</name>
</gene>
<organism evidence="14">
    <name type="scientific">Apis mellifera</name>
    <name type="common">Honeybee</name>
    <dbReference type="NCBI Taxonomy" id="7460"/>
    <lineage>
        <taxon>Eukaryota</taxon>
        <taxon>Metazoa</taxon>
        <taxon>Ecdysozoa</taxon>
        <taxon>Arthropoda</taxon>
        <taxon>Hexapoda</taxon>
        <taxon>Insecta</taxon>
        <taxon>Pterygota</taxon>
        <taxon>Neoptera</taxon>
        <taxon>Endopterygota</taxon>
        <taxon>Hymenoptera</taxon>
        <taxon>Apocrita</taxon>
        <taxon>Aculeata</taxon>
        <taxon>Apoidea</taxon>
        <taxon>Anthophila</taxon>
        <taxon>Apidae</taxon>
        <taxon>Apis</taxon>
    </lineage>
</organism>
<reference evidence="16" key="1">
    <citation type="journal article" date="2014" name="BMC Genomics">
        <title>Differential expression of endogenous plant cell wall degrading enzyme genes in the stick insect (Phasmatodea) midgut.</title>
        <authorList>
            <person name="Shelomi M."/>
            <person name="Jasper W.C."/>
            <person name="Atallah J."/>
            <person name="Kimsey L.S."/>
            <person name="Johnson B.R."/>
        </authorList>
    </citation>
    <scope>NUCLEOTIDE SEQUENCE</scope>
</reference>